<gene>
    <name evidence="2" type="ORF">GCM10007875_26000</name>
</gene>
<feature type="domain" description="AB hydrolase-1" evidence="1">
    <location>
        <begin position="93"/>
        <end position="323"/>
    </location>
</feature>
<dbReference type="InterPro" id="IPR000073">
    <property type="entry name" value="AB_hydrolase_1"/>
</dbReference>
<accession>A0ABQ5YTN9</accession>
<dbReference type="InterPro" id="IPR050266">
    <property type="entry name" value="AB_hydrolase_sf"/>
</dbReference>
<dbReference type="Gene3D" id="3.40.50.1820">
    <property type="entry name" value="alpha/beta hydrolase"/>
    <property type="match status" value="1"/>
</dbReference>
<evidence type="ECO:0000259" key="1">
    <source>
        <dbReference type="Pfam" id="PF00561"/>
    </source>
</evidence>
<dbReference type="Proteomes" id="UP001156664">
    <property type="component" value="Unassembled WGS sequence"/>
</dbReference>
<keyword evidence="3" id="KW-1185">Reference proteome</keyword>
<protein>
    <submittedName>
        <fullName evidence="2">Lipase</fullName>
    </submittedName>
</protein>
<name>A0ABQ5YTN9_9BURK</name>
<sequence>MPESIKNKRTRRRTVVEREGAKLVDQYFDHVGEGYLRHAPHPDMDKVANWRPKIWSLNTLNPWYGGLMGVHRRRSGVGKDKIVWLEMGSVANPTLLLLHGFAAAKEHWLPLMPFLAGHFRLLIPDLPGWGESGFNAERHYGLEEQTERLAHWLAELGASRVNVVGNSMGGAIAGLLTARHPEIISSLVLMDALGLPGERHTDFVDDLLMGKNRLVPRDPAGVLRLTDVVFYNRALAASAAFFSATELIHRRDVNAFLFGEMVSRRPDYHKSTFEDIKTPVLVMWGEEDEVLHPSCAYTFARLIKRAEMHMIPGVGHLPMIESPYVCANSIKEFVHRHL</sequence>
<comment type="caution">
    <text evidence="2">The sequence shown here is derived from an EMBL/GenBank/DDBJ whole genome shotgun (WGS) entry which is preliminary data.</text>
</comment>
<dbReference type="Pfam" id="PF00561">
    <property type="entry name" value="Abhydrolase_1"/>
    <property type="match status" value="1"/>
</dbReference>
<dbReference type="RefSeq" id="WP_284282322.1">
    <property type="nucleotide sequence ID" value="NZ_BSOJ01000032.1"/>
</dbReference>
<evidence type="ECO:0000313" key="3">
    <source>
        <dbReference type="Proteomes" id="UP001156664"/>
    </source>
</evidence>
<dbReference type="PANTHER" id="PTHR43798:SF33">
    <property type="entry name" value="HYDROLASE, PUTATIVE (AFU_ORTHOLOGUE AFUA_2G14860)-RELATED"/>
    <property type="match status" value="1"/>
</dbReference>
<dbReference type="PRINTS" id="PR00111">
    <property type="entry name" value="ABHYDROLASE"/>
</dbReference>
<proteinExistence type="predicted"/>
<dbReference type="InterPro" id="IPR029058">
    <property type="entry name" value="AB_hydrolase_fold"/>
</dbReference>
<reference evidence="3" key="1">
    <citation type="journal article" date="2019" name="Int. J. Syst. Evol. Microbiol.">
        <title>The Global Catalogue of Microorganisms (GCM) 10K type strain sequencing project: providing services to taxonomists for standard genome sequencing and annotation.</title>
        <authorList>
            <consortium name="The Broad Institute Genomics Platform"/>
            <consortium name="The Broad Institute Genome Sequencing Center for Infectious Disease"/>
            <person name="Wu L."/>
            <person name="Ma J."/>
        </authorList>
    </citation>
    <scope>NUCLEOTIDE SEQUENCE [LARGE SCALE GENOMIC DNA]</scope>
    <source>
        <strain evidence="3">NBRC 105857</strain>
    </source>
</reference>
<dbReference type="PANTHER" id="PTHR43798">
    <property type="entry name" value="MONOACYLGLYCEROL LIPASE"/>
    <property type="match status" value="1"/>
</dbReference>
<dbReference type="EMBL" id="BSOJ01000032">
    <property type="protein sequence ID" value="GLR27509.1"/>
    <property type="molecule type" value="Genomic_DNA"/>
</dbReference>
<dbReference type="SUPFAM" id="SSF53474">
    <property type="entry name" value="alpha/beta-Hydrolases"/>
    <property type="match status" value="1"/>
</dbReference>
<evidence type="ECO:0000313" key="2">
    <source>
        <dbReference type="EMBL" id="GLR27509.1"/>
    </source>
</evidence>
<organism evidence="2 3">
    <name type="scientific">Limnobacter litoralis</name>
    <dbReference type="NCBI Taxonomy" id="481366"/>
    <lineage>
        <taxon>Bacteria</taxon>
        <taxon>Pseudomonadati</taxon>
        <taxon>Pseudomonadota</taxon>
        <taxon>Betaproteobacteria</taxon>
        <taxon>Burkholderiales</taxon>
        <taxon>Burkholderiaceae</taxon>
        <taxon>Limnobacter</taxon>
    </lineage>
</organism>